<organism evidence="1 2">
    <name type="scientific">Desulfocucumis palustris</name>
    <dbReference type="NCBI Taxonomy" id="1898651"/>
    <lineage>
        <taxon>Bacteria</taxon>
        <taxon>Bacillati</taxon>
        <taxon>Bacillota</taxon>
        <taxon>Clostridia</taxon>
        <taxon>Eubacteriales</taxon>
        <taxon>Desulfocucumaceae</taxon>
        <taxon>Desulfocucumis</taxon>
    </lineage>
</organism>
<proteinExistence type="predicted"/>
<keyword evidence="2" id="KW-1185">Reference proteome</keyword>
<gene>
    <name evidence="1" type="ORF">DCCM_2781</name>
</gene>
<evidence type="ECO:0000313" key="1">
    <source>
        <dbReference type="EMBL" id="GBF33675.1"/>
    </source>
</evidence>
<comment type="caution">
    <text evidence="1">The sequence shown here is derived from an EMBL/GenBank/DDBJ whole genome shotgun (WGS) entry which is preliminary data.</text>
</comment>
<accession>A0A2L2XBT1</accession>
<dbReference type="Proteomes" id="UP000239549">
    <property type="component" value="Unassembled WGS sequence"/>
</dbReference>
<protein>
    <submittedName>
        <fullName evidence="1">Uncharacterized protein</fullName>
    </submittedName>
</protein>
<dbReference type="EMBL" id="BFAV01000112">
    <property type="protein sequence ID" value="GBF33675.1"/>
    <property type="molecule type" value="Genomic_DNA"/>
</dbReference>
<dbReference type="AlphaFoldDB" id="A0A2L2XBT1"/>
<sequence>MLNWVDIEKQYYLLIERMSEMSAPKKILHEMVDALPENKIMLLKRFLEDLLKESNEDNLWLEADLGALPPYDWGSNGPPEGKKVKYQPGVGLIIQEEQKNEG</sequence>
<reference evidence="2" key="1">
    <citation type="submission" date="2018-02" db="EMBL/GenBank/DDBJ databases">
        <title>Genome sequence of Desulfocucumis palustris strain NAW-5.</title>
        <authorList>
            <person name="Watanabe M."/>
            <person name="Kojima H."/>
            <person name="Fukui M."/>
        </authorList>
    </citation>
    <scope>NUCLEOTIDE SEQUENCE [LARGE SCALE GENOMIC DNA]</scope>
    <source>
        <strain evidence="2">NAW-5</strain>
    </source>
</reference>
<name>A0A2L2XBT1_9FIRM</name>
<evidence type="ECO:0000313" key="2">
    <source>
        <dbReference type="Proteomes" id="UP000239549"/>
    </source>
</evidence>